<gene>
    <name evidence="1" type="ORF">BXT84_06815</name>
</gene>
<dbReference type="Proteomes" id="UP000325292">
    <property type="component" value="Chromosome"/>
</dbReference>
<evidence type="ECO:0000313" key="2">
    <source>
        <dbReference type="Proteomes" id="UP000325292"/>
    </source>
</evidence>
<name>A0ABM6RQI1_9FIRM</name>
<evidence type="ECO:0008006" key="3">
    <source>
        <dbReference type="Google" id="ProtNLM"/>
    </source>
</evidence>
<sequence length="160" mass="17573">MGWSVKKFWLGVLAGTMVTLGTEVSWLVTGGVHITLPVSIVSQALTQSLQGIQRSQWKAMGNTVEQHMRPELVRSVNKIVGTVHIQVDGLNVGINPRNEQRLRERLLSEMSQAVTAYLTQGGGHVALAIDLEKVFLSHPQEIFLTERVGPLTVPVFVTIP</sequence>
<dbReference type="EMBL" id="CP019454">
    <property type="protein sequence ID" value="AUW93687.1"/>
    <property type="molecule type" value="Genomic_DNA"/>
</dbReference>
<proteinExistence type="predicted"/>
<protein>
    <recommendedName>
        <fullName evidence="3">Sporulation protein YunB</fullName>
    </recommendedName>
</protein>
<evidence type="ECO:0000313" key="1">
    <source>
        <dbReference type="EMBL" id="AUW93687.1"/>
    </source>
</evidence>
<keyword evidence="2" id="KW-1185">Reference proteome</keyword>
<reference evidence="1 2" key="1">
    <citation type="journal article" date="2019" name="Sci. Rep.">
        <title>Sulfobacillus thermotolerans: new insights into resistance and metabolic capacities of acidophilic chemolithotrophs.</title>
        <authorList>
            <person name="Panyushkina A.E."/>
            <person name="Babenko V.V."/>
            <person name="Nikitina A.S."/>
            <person name="Selezneva O.V."/>
            <person name="Tsaplina I.A."/>
            <person name="Letarova M.A."/>
            <person name="Kostryukova E.S."/>
            <person name="Letarov A.V."/>
        </authorList>
    </citation>
    <scope>NUCLEOTIDE SEQUENCE [LARGE SCALE GENOMIC DNA]</scope>
    <source>
        <strain evidence="1 2">Kr1</strain>
    </source>
</reference>
<accession>A0ABM6RQI1</accession>
<organism evidence="1 2">
    <name type="scientific">Sulfobacillus thermotolerans</name>
    <dbReference type="NCBI Taxonomy" id="338644"/>
    <lineage>
        <taxon>Bacteria</taxon>
        <taxon>Bacillati</taxon>
        <taxon>Bacillota</taxon>
        <taxon>Clostridia</taxon>
        <taxon>Eubacteriales</taxon>
        <taxon>Clostridiales Family XVII. Incertae Sedis</taxon>
        <taxon>Sulfobacillus</taxon>
    </lineage>
</organism>